<keyword evidence="1" id="KW-0175">Coiled coil</keyword>
<feature type="domain" description="Peptidase M16C associated" evidence="3">
    <location>
        <begin position="512"/>
        <end position="762"/>
    </location>
</feature>
<dbReference type="SUPFAM" id="SSF63411">
    <property type="entry name" value="LuxS/MPP-like metallohydrolase"/>
    <property type="match status" value="4"/>
</dbReference>
<evidence type="ECO:0000313" key="4">
    <source>
        <dbReference type="EMBL" id="GCD12313.1"/>
    </source>
</evidence>
<comment type="caution">
    <text evidence="4">The sequence shown here is derived from an EMBL/GenBank/DDBJ whole genome shotgun (WGS) entry which is preliminary data.</text>
</comment>
<dbReference type="InterPro" id="IPR011249">
    <property type="entry name" value="Metalloenz_LuxS/M16"/>
</dbReference>
<dbReference type="EMBL" id="BHYK01000030">
    <property type="protein sequence ID" value="GCD12313.1"/>
    <property type="molecule type" value="Genomic_DNA"/>
</dbReference>
<feature type="coiled-coil region" evidence="1">
    <location>
        <begin position="699"/>
        <end position="726"/>
    </location>
</feature>
<dbReference type="InterPro" id="IPR011765">
    <property type="entry name" value="Pept_M16_N"/>
</dbReference>
<organism evidence="4 5">
    <name type="scientific">Clostridium tagluense</name>
    <dbReference type="NCBI Taxonomy" id="360422"/>
    <lineage>
        <taxon>Bacteria</taxon>
        <taxon>Bacillati</taxon>
        <taxon>Bacillota</taxon>
        <taxon>Clostridia</taxon>
        <taxon>Eubacteriales</taxon>
        <taxon>Clostridiaceae</taxon>
        <taxon>Clostridium</taxon>
    </lineage>
</organism>
<dbReference type="Pfam" id="PF08367">
    <property type="entry name" value="M16C_assoc"/>
    <property type="match status" value="1"/>
</dbReference>
<dbReference type="Gene3D" id="3.30.830.10">
    <property type="entry name" value="Metalloenzyme, LuxS/M16 peptidase-like"/>
    <property type="match status" value="4"/>
</dbReference>
<keyword evidence="2" id="KW-0732">Signal</keyword>
<dbReference type="PANTHER" id="PTHR43016:SF13">
    <property type="entry name" value="PRESEQUENCE PROTEASE, MITOCHONDRIAL"/>
    <property type="match status" value="1"/>
</dbReference>
<dbReference type="GO" id="GO:0046872">
    <property type="term" value="F:metal ion binding"/>
    <property type="evidence" value="ECO:0007669"/>
    <property type="project" value="InterPro"/>
</dbReference>
<name>A0A401URZ0_9CLOT</name>
<dbReference type="Pfam" id="PF22516">
    <property type="entry name" value="PreP_C"/>
    <property type="match status" value="1"/>
</dbReference>
<feature type="chain" id="PRO_5039135717" evidence="2">
    <location>
        <begin position="22"/>
        <end position="1023"/>
    </location>
</feature>
<dbReference type="GO" id="GO:0016485">
    <property type="term" value="P:protein processing"/>
    <property type="evidence" value="ECO:0007669"/>
    <property type="project" value="TreeGrafter"/>
</dbReference>
<accession>A0A401URZ0</accession>
<evidence type="ECO:0000256" key="2">
    <source>
        <dbReference type="SAM" id="SignalP"/>
    </source>
</evidence>
<dbReference type="Pfam" id="PF00675">
    <property type="entry name" value="Peptidase_M16"/>
    <property type="match status" value="1"/>
</dbReference>
<dbReference type="Pfam" id="PF05193">
    <property type="entry name" value="Peptidase_M16_C"/>
    <property type="match status" value="1"/>
</dbReference>
<reference evidence="4 5" key="1">
    <citation type="submission" date="2018-11" db="EMBL/GenBank/DDBJ databases">
        <title>Genome sequencing and assembly of Clostridium tagluense strain A121.</title>
        <authorList>
            <person name="Murakami T."/>
            <person name="Segawa T."/>
            <person name="Shcherbakova V.A."/>
            <person name="Mori H."/>
            <person name="Yoshimura Y."/>
        </authorList>
    </citation>
    <scope>NUCLEOTIDE SEQUENCE [LARGE SCALE GENOMIC DNA]</scope>
    <source>
        <strain evidence="4 5">A121</strain>
    </source>
</reference>
<dbReference type="AlphaFoldDB" id="A0A401URZ0"/>
<dbReference type="InterPro" id="IPR013578">
    <property type="entry name" value="Peptidase_M16C_assoc"/>
</dbReference>
<evidence type="ECO:0000256" key="1">
    <source>
        <dbReference type="SAM" id="Coils"/>
    </source>
</evidence>
<dbReference type="Proteomes" id="UP000287872">
    <property type="component" value="Unassembled WGS sequence"/>
</dbReference>
<dbReference type="GO" id="GO:0004222">
    <property type="term" value="F:metalloendopeptidase activity"/>
    <property type="evidence" value="ECO:0007669"/>
    <property type="project" value="TreeGrafter"/>
</dbReference>
<proteinExistence type="predicted"/>
<dbReference type="InterPro" id="IPR007863">
    <property type="entry name" value="Peptidase_M16_C"/>
</dbReference>
<gene>
    <name evidence="4" type="ORF">Ctaglu_39360</name>
</gene>
<evidence type="ECO:0000313" key="5">
    <source>
        <dbReference type="Proteomes" id="UP000287872"/>
    </source>
</evidence>
<evidence type="ECO:0000259" key="3">
    <source>
        <dbReference type="SMART" id="SM01264"/>
    </source>
</evidence>
<dbReference type="InterPro" id="IPR055130">
    <property type="entry name" value="PreP_C"/>
</dbReference>
<dbReference type="RefSeq" id="WP_185732839.1">
    <property type="nucleotide sequence ID" value="NZ_BHYK01000030.1"/>
</dbReference>
<dbReference type="PANTHER" id="PTHR43016">
    <property type="entry name" value="PRESEQUENCE PROTEASE"/>
    <property type="match status" value="1"/>
</dbReference>
<dbReference type="SMART" id="SM01264">
    <property type="entry name" value="M16C_associated"/>
    <property type="match status" value="1"/>
</dbReference>
<protein>
    <submittedName>
        <fullName evidence="4">Peptidase</fullName>
    </submittedName>
</protein>
<keyword evidence="5" id="KW-1185">Reference proteome</keyword>
<sequence length="1023" mass="115476">MKKLRIFCSALTIMFFMGTLANPIVSVSAKTTTTKVAPVKTVAKELLENYKVGQVYHGFKLIEDGKLKDYNAVGRIFEHVKSGARLVQFKNADENKYFAVTFRTPTDDNTGKPHILEHSLLMGGSNKYPVKQLLTYFLNGSLSNEMNGYTQADRTFYPFATVNEQEFNNLMDVYLDIVYNARVQSSENIFREEAWHHEITDENNPIEDTGVVLNEMKGAMSSPEQQLIVAINRSLLPNTTYNFVSGGDPKNITKLSYKELVDFYKKYYNPSNSFIFIYGDTPLDDKLKHIDESFLSKITKSTVDSKIVKQTPFTERKYYEAEYGIPKEQPADNKDYLTLNFVTGDASNLEQLVGTQLFTSLVLNNENSILHKDLRAAGFKNVSAFSNPGQAQCVTTILASNTDRKQKDLFEKTVMNSLKEISKQGIDKELLASTLSSFELSDKLGKSYTKATGQTLYGLASMGFAYDTNMLSPFKSNDTIMETLKNASKTRYFENIIDDKFVNNKFTSLVTFKAVPGLNDKEKEAEVKKLADYKTSLSKENLNALIKSNLELKQWQSTPESPEVLSKLPTINVDSLTPKITKTPLELKSVDGVKVLYHPMYTNGTNNLSLYFDTTSVKQVQIPYIKLLSSILGNMDTKTHNQDELTKLSAKYSNGLSISAQAYSSINHKNTYAPTMEVSATSLNENAPNTINLMLDVIKDTKINDKEKLKQTINNIKTNLDSSIANNAVKLALNKNSSNNSAYSAYMNSLEGVEYYNFISELSKNFDINYDGIVKNLEEVSKTIFNKNNLTLSLTSDDNEFNKFHNNLANIIANLPSDKLTTQNYKFKFNSKKEAYTIESPINYNIQSFNYKDLGYNAKGSLQVLTPLVNSFLWDTLRVKGGAYGAYLSADETGEMSIFTYRDPRVKESFQDIKMISEFLRNADKISPMQLNQYKLDALKGYYTPKSIYEKASQSDDLYFSGVNDDYRQNCINKILNTTTDDLKSYAQMFEDGLKENKITTFGNTKAIEASKDLFDSIQPLIK</sequence>
<feature type="signal peptide" evidence="2">
    <location>
        <begin position="1"/>
        <end position="21"/>
    </location>
</feature>